<feature type="compositionally biased region" description="Low complexity" evidence="1">
    <location>
        <begin position="193"/>
        <end position="206"/>
    </location>
</feature>
<reference evidence="3" key="1">
    <citation type="submission" date="2023-03" db="EMBL/GenBank/DDBJ databases">
        <title>Actinoallomurus iriomotensis NBRC 103684.</title>
        <authorList>
            <person name="Ichikawa N."/>
            <person name="Sato H."/>
            <person name="Tonouchi N."/>
        </authorList>
    </citation>
    <scope>NUCLEOTIDE SEQUENCE</scope>
    <source>
        <strain evidence="3">NBRC 103684</strain>
    </source>
</reference>
<evidence type="ECO:0000313" key="4">
    <source>
        <dbReference type="Proteomes" id="UP001165074"/>
    </source>
</evidence>
<name>A0A9W6VUU4_9ACTN</name>
<evidence type="ECO:0000256" key="1">
    <source>
        <dbReference type="SAM" id="MobiDB-lite"/>
    </source>
</evidence>
<dbReference type="InterPro" id="IPR056086">
    <property type="entry name" value="DUF7669"/>
</dbReference>
<dbReference type="AlphaFoldDB" id="A0A9W6VUU4"/>
<feature type="compositionally biased region" description="Basic and acidic residues" evidence="1">
    <location>
        <begin position="210"/>
        <end position="225"/>
    </location>
</feature>
<protein>
    <recommendedName>
        <fullName evidence="2">DUF7669 domain-containing protein</fullName>
    </recommendedName>
</protein>
<dbReference type="Pfam" id="PF24706">
    <property type="entry name" value="DUF7669"/>
    <property type="match status" value="1"/>
</dbReference>
<evidence type="ECO:0000259" key="2">
    <source>
        <dbReference type="Pfam" id="PF24706"/>
    </source>
</evidence>
<feature type="domain" description="DUF7669" evidence="2">
    <location>
        <begin position="260"/>
        <end position="323"/>
    </location>
</feature>
<evidence type="ECO:0000313" key="3">
    <source>
        <dbReference type="EMBL" id="GLY85988.1"/>
    </source>
</evidence>
<dbReference type="EMBL" id="BSTK01000005">
    <property type="protein sequence ID" value="GLY85988.1"/>
    <property type="molecule type" value="Genomic_DNA"/>
</dbReference>
<accession>A0A9W6VUU4</accession>
<gene>
    <name evidence="3" type="ORF">Airi02_039170</name>
</gene>
<sequence length="326" mass="35839">MWQAVVAELRVYRRDGLAGLLTEDTLRFTAARALVEAGADPARLSVEWPHPVLRGSRVDLAVGGRPPAALVEFKFPREPNEKNAAWTMVLGEVLKDFYRLAICPGSVDRLFVYLESIRLRRYMTGATQRYGLDLNADQIVLHPTEVVSLPATAARIIGADLAAHHVTAQRVMQADIDDDLRLSVYMVDPLSPTPASATTPPTTASAVPGRPRDVGHDVEQEREPEPSQEDMDTSTVASLTPVAVGTREGARREILAAIRELLDRSVGETFTPEQVVAEMRRRGTGYAESTIRTMVTAHMCSNAPDNAGTTYDDLERIGRGIYRIRP</sequence>
<dbReference type="Proteomes" id="UP001165074">
    <property type="component" value="Unassembled WGS sequence"/>
</dbReference>
<organism evidence="3 4">
    <name type="scientific">Actinoallomurus iriomotensis</name>
    <dbReference type="NCBI Taxonomy" id="478107"/>
    <lineage>
        <taxon>Bacteria</taxon>
        <taxon>Bacillati</taxon>
        <taxon>Actinomycetota</taxon>
        <taxon>Actinomycetes</taxon>
        <taxon>Streptosporangiales</taxon>
        <taxon>Thermomonosporaceae</taxon>
        <taxon>Actinoallomurus</taxon>
    </lineage>
</organism>
<keyword evidence="4" id="KW-1185">Reference proteome</keyword>
<comment type="caution">
    <text evidence="3">The sequence shown here is derived from an EMBL/GenBank/DDBJ whole genome shotgun (WGS) entry which is preliminary data.</text>
</comment>
<feature type="region of interest" description="Disordered" evidence="1">
    <location>
        <begin position="191"/>
        <end position="235"/>
    </location>
</feature>
<proteinExistence type="predicted"/>